<protein>
    <recommendedName>
        <fullName evidence="2">HhH-GPD domain-containing protein</fullName>
    </recommendedName>
</protein>
<feature type="region of interest" description="Disordered" evidence="1">
    <location>
        <begin position="1"/>
        <end position="28"/>
    </location>
</feature>
<evidence type="ECO:0000259" key="2">
    <source>
        <dbReference type="SMART" id="SM00478"/>
    </source>
</evidence>
<gene>
    <name evidence="3" type="ORF">HU200_021545</name>
</gene>
<keyword evidence="4" id="KW-1185">Reference proteome</keyword>
<proteinExistence type="predicted"/>
<dbReference type="GO" id="GO:0140097">
    <property type="term" value="F:catalytic activity, acting on DNA"/>
    <property type="evidence" value="ECO:0007669"/>
    <property type="project" value="UniProtKB-ARBA"/>
</dbReference>
<evidence type="ECO:0000256" key="1">
    <source>
        <dbReference type="SAM" id="MobiDB-lite"/>
    </source>
</evidence>
<dbReference type="CDD" id="cd00056">
    <property type="entry name" value="ENDO3c"/>
    <property type="match status" value="1"/>
</dbReference>
<dbReference type="SMART" id="SM00478">
    <property type="entry name" value="ENDO3c"/>
    <property type="match status" value="1"/>
</dbReference>
<organism evidence="3 4">
    <name type="scientific">Digitaria exilis</name>
    <dbReference type="NCBI Taxonomy" id="1010633"/>
    <lineage>
        <taxon>Eukaryota</taxon>
        <taxon>Viridiplantae</taxon>
        <taxon>Streptophyta</taxon>
        <taxon>Embryophyta</taxon>
        <taxon>Tracheophyta</taxon>
        <taxon>Spermatophyta</taxon>
        <taxon>Magnoliopsida</taxon>
        <taxon>Liliopsida</taxon>
        <taxon>Poales</taxon>
        <taxon>Poaceae</taxon>
        <taxon>PACMAD clade</taxon>
        <taxon>Panicoideae</taxon>
        <taxon>Panicodae</taxon>
        <taxon>Paniceae</taxon>
        <taxon>Anthephorinae</taxon>
        <taxon>Digitaria</taxon>
    </lineage>
</organism>
<dbReference type="EMBL" id="JACEFO010001666">
    <property type="protein sequence ID" value="KAF8723588.1"/>
    <property type="molecule type" value="Genomic_DNA"/>
</dbReference>
<dbReference type="InterPro" id="IPR003265">
    <property type="entry name" value="HhH-GPD_domain"/>
</dbReference>
<feature type="domain" description="HhH-GPD" evidence="2">
    <location>
        <begin position="86"/>
        <end position="290"/>
    </location>
</feature>
<feature type="compositionally biased region" description="Polar residues" evidence="1">
    <location>
        <begin position="13"/>
        <end position="28"/>
    </location>
</feature>
<dbReference type="Gene3D" id="1.10.1670.10">
    <property type="entry name" value="Helix-hairpin-Helix base-excision DNA repair enzymes (C-terminal)"/>
    <property type="match status" value="1"/>
</dbReference>
<reference evidence="3" key="1">
    <citation type="submission" date="2020-07" db="EMBL/GenBank/DDBJ databases">
        <title>Genome sequence and genetic diversity analysis of an under-domesticated orphan crop, white fonio (Digitaria exilis).</title>
        <authorList>
            <person name="Bennetzen J.L."/>
            <person name="Chen S."/>
            <person name="Ma X."/>
            <person name="Wang X."/>
            <person name="Yssel A.E.J."/>
            <person name="Chaluvadi S.R."/>
            <person name="Johnson M."/>
            <person name="Gangashetty P."/>
            <person name="Hamidou F."/>
            <person name="Sanogo M.D."/>
            <person name="Zwaenepoel A."/>
            <person name="Wallace J."/>
            <person name="Van De Peer Y."/>
            <person name="Van Deynze A."/>
        </authorList>
    </citation>
    <scope>NUCLEOTIDE SEQUENCE</scope>
    <source>
        <tissue evidence="3">Leaves</tissue>
    </source>
</reference>
<dbReference type="Pfam" id="PF00730">
    <property type="entry name" value="HhH-GPD"/>
    <property type="match status" value="1"/>
</dbReference>
<dbReference type="Proteomes" id="UP000636709">
    <property type="component" value="Unassembled WGS sequence"/>
</dbReference>
<dbReference type="AlphaFoldDB" id="A0A835EZ78"/>
<feature type="compositionally biased region" description="Basic residues" evidence="1">
    <location>
        <begin position="1"/>
        <end position="10"/>
    </location>
</feature>
<comment type="caution">
    <text evidence="3">The sequence shown here is derived from an EMBL/GenBank/DDBJ whole genome shotgun (WGS) entry which is preliminary data.</text>
</comment>
<dbReference type="GO" id="GO:0016787">
    <property type="term" value="F:hydrolase activity"/>
    <property type="evidence" value="ECO:0007669"/>
    <property type="project" value="UniProtKB-ARBA"/>
</dbReference>
<feature type="region of interest" description="Disordered" evidence="1">
    <location>
        <begin position="59"/>
        <end position="78"/>
    </location>
</feature>
<dbReference type="PANTHER" id="PTHR47203:SF1">
    <property type="entry name" value="HYPOTHETICAL BASE EXCISION DNA REPAIR PROTEIN (EUROFUNG)"/>
    <property type="match status" value="1"/>
</dbReference>
<evidence type="ECO:0000313" key="3">
    <source>
        <dbReference type="EMBL" id="KAF8723588.1"/>
    </source>
</evidence>
<dbReference type="PANTHER" id="PTHR47203">
    <property type="match status" value="1"/>
</dbReference>
<accession>A0A835EZ78</accession>
<dbReference type="Gene3D" id="1.10.340.30">
    <property type="entry name" value="Hypothetical protein, domain 2"/>
    <property type="match status" value="1"/>
</dbReference>
<dbReference type="GO" id="GO:0006284">
    <property type="term" value="P:base-excision repair"/>
    <property type="evidence" value="ECO:0007669"/>
    <property type="project" value="InterPro"/>
</dbReference>
<sequence length="324" mass="35796">MPRKPKRKAPATRDTSSEPYPSHASPSPAQCLAVRDALLAFHDFPEEFAPFRLLRLGGRSPEDGSGASPPPQLPSPSVLDGLVTTLLSQNTTETISRRAFASLKDAFPSWDQVSVALLPIQATINVSFILPDLFLEVVDEEGTRLEDAIRCGGLAATKAARIRAMLRGVRERRGKICLEYLRDLSVDEVKRELSQFKGIGPKTVSLTSFLLFSVFSKLILLFKGLVACVLMFYLQKDDFPVDTHVLRITKAMGWVPATASREKAYIHLNNKIPDDLKFDLNCLFVTHGKLCQTCAKKMGTEKNKVPNAACPIASYYCVGELLEQ</sequence>
<dbReference type="OrthoDB" id="5607at2759"/>
<name>A0A835EZ78_9POAL</name>
<evidence type="ECO:0000313" key="4">
    <source>
        <dbReference type="Proteomes" id="UP000636709"/>
    </source>
</evidence>
<dbReference type="SUPFAM" id="SSF48150">
    <property type="entry name" value="DNA-glycosylase"/>
    <property type="match status" value="2"/>
</dbReference>
<dbReference type="InterPro" id="IPR023170">
    <property type="entry name" value="HhH_base_excis_C"/>
</dbReference>
<dbReference type="InterPro" id="IPR011257">
    <property type="entry name" value="DNA_glycosylase"/>
</dbReference>